<feature type="compositionally biased region" description="Pro residues" evidence="3">
    <location>
        <begin position="55"/>
        <end position="64"/>
    </location>
</feature>
<dbReference type="GO" id="GO:0016020">
    <property type="term" value="C:membrane"/>
    <property type="evidence" value="ECO:0007669"/>
    <property type="project" value="TreeGrafter"/>
</dbReference>
<sequence>MPTLTDKTILVTGASQGLGEQVAKAYAAEGATVILVARHQKNWKKPMTRLSKPDTPNPSPSVST</sequence>
<keyword evidence="2 4" id="KW-0560">Oxidoreductase</keyword>
<dbReference type="EMBL" id="UGRI01000001">
    <property type="protein sequence ID" value="SUA21366.1"/>
    <property type="molecule type" value="Genomic_DNA"/>
</dbReference>
<protein>
    <submittedName>
        <fullName evidence="4">Short chain dehydrogenase</fullName>
        <ecNumber evidence="4">1.-.-.-</ecNumber>
    </submittedName>
</protein>
<dbReference type="InterPro" id="IPR002347">
    <property type="entry name" value="SDR_fam"/>
</dbReference>
<dbReference type="EC" id="1.-.-.-" evidence="4"/>
<dbReference type="GO" id="GO:0016491">
    <property type="term" value="F:oxidoreductase activity"/>
    <property type="evidence" value="ECO:0007669"/>
    <property type="project" value="UniProtKB-KW"/>
</dbReference>
<dbReference type="Pfam" id="PF00106">
    <property type="entry name" value="adh_short"/>
    <property type="match status" value="1"/>
</dbReference>
<dbReference type="PANTHER" id="PTHR44196">
    <property type="entry name" value="DEHYDROGENASE/REDUCTASE SDR FAMILY MEMBER 7B"/>
    <property type="match status" value="1"/>
</dbReference>
<accession>A0A378VWS7</accession>
<evidence type="ECO:0000256" key="3">
    <source>
        <dbReference type="SAM" id="MobiDB-lite"/>
    </source>
</evidence>
<evidence type="ECO:0000256" key="2">
    <source>
        <dbReference type="ARBA" id="ARBA00023002"/>
    </source>
</evidence>
<dbReference type="InterPro" id="IPR036291">
    <property type="entry name" value="NAD(P)-bd_dom_sf"/>
</dbReference>
<dbReference type="PANTHER" id="PTHR44196:SF4">
    <property type="entry name" value="SHORT CHAIN DEHYDROGENASE"/>
    <property type="match status" value="1"/>
</dbReference>
<organism evidence="4">
    <name type="scientific">Neisseria gonorrhoeae</name>
    <dbReference type="NCBI Taxonomy" id="485"/>
    <lineage>
        <taxon>Bacteria</taxon>
        <taxon>Pseudomonadati</taxon>
        <taxon>Pseudomonadota</taxon>
        <taxon>Betaproteobacteria</taxon>
        <taxon>Neisseriales</taxon>
        <taxon>Neisseriaceae</taxon>
        <taxon>Neisseria</taxon>
    </lineage>
</organism>
<gene>
    <name evidence="4" type="primary">yciK_2</name>
    <name evidence="4" type="ORF">NCTC11421_01399</name>
</gene>
<proteinExistence type="inferred from homology"/>
<feature type="region of interest" description="Disordered" evidence="3">
    <location>
        <begin position="44"/>
        <end position="64"/>
    </location>
</feature>
<dbReference type="AlphaFoldDB" id="A0A378VWS7"/>
<dbReference type="Gene3D" id="3.40.50.720">
    <property type="entry name" value="NAD(P)-binding Rossmann-like Domain"/>
    <property type="match status" value="1"/>
</dbReference>
<evidence type="ECO:0000256" key="1">
    <source>
        <dbReference type="ARBA" id="ARBA00006484"/>
    </source>
</evidence>
<comment type="similarity">
    <text evidence="1">Belongs to the short-chain dehydrogenases/reductases (SDR) family.</text>
</comment>
<evidence type="ECO:0000313" key="4">
    <source>
        <dbReference type="EMBL" id="SUA21366.1"/>
    </source>
</evidence>
<dbReference type="SUPFAM" id="SSF51735">
    <property type="entry name" value="NAD(P)-binding Rossmann-fold domains"/>
    <property type="match status" value="1"/>
</dbReference>
<name>A0A378VWS7_NEIGO</name>
<reference evidence="4" key="1">
    <citation type="submission" date="2018-06" db="EMBL/GenBank/DDBJ databases">
        <authorList>
            <consortium name="Pathogen Informatics"/>
            <person name="Doyle S."/>
        </authorList>
    </citation>
    <scope>NUCLEOTIDE SEQUENCE [LARGE SCALE GENOMIC DNA]</scope>
    <source>
        <strain evidence="4">NCTC11421</strain>
    </source>
</reference>